<name>A0A1H0ZLN6_9MICC</name>
<protein>
    <submittedName>
        <fullName evidence="3">Sarcosine oxidase subunit alpha</fullName>
    </submittedName>
</protein>
<dbReference type="SUPFAM" id="SSF54292">
    <property type="entry name" value="2Fe-2S ferredoxin-like"/>
    <property type="match status" value="1"/>
</dbReference>
<feature type="domain" description="2Fe-2S ferredoxin-type" evidence="2">
    <location>
        <begin position="16"/>
        <end position="98"/>
    </location>
</feature>
<accession>A0A1H0ZLN6</accession>
<evidence type="ECO:0000259" key="2">
    <source>
        <dbReference type="PROSITE" id="PS51085"/>
    </source>
</evidence>
<dbReference type="AlphaFoldDB" id="A0A1H0ZLN6"/>
<organism evidence="3 4">
    <name type="scientific">Crystallibacter crystallopoietes</name>
    <dbReference type="NCBI Taxonomy" id="37928"/>
    <lineage>
        <taxon>Bacteria</taxon>
        <taxon>Bacillati</taxon>
        <taxon>Actinomycetota</taxon>
        <taxon>Actinomycetes</taxon>
        <taxon>Micrococcales</taxon>
        <taxon>Micrococcaceae</taxon>
        <taxon>Crystallibacter</taxon>
    </lineage>
</organism>
<keyword evidence="1" id="KW-0560">Oxidoreductase</keyword>
<proteinExistence type="predicted"/>
<dbReference type="GO" id="GO:0051536">
    <property type="term" value="F:iron-sulfur cluster binding"/>
    <property type="evidence" value="ECO:0007669"/>
    <property type="project" value="InterPro"/>
</dbReference>
<dbReference type="Gene3D" id="3.10.20.440">
    <property type="entry name" value="2Fe-2S iron-sulphur cluster binding domain, sarcosine oxidase, alpha subunit, N-terminal domain"/>
    <property type="match status" value="1"/>
</dbReference>
<dbReference type="GO" id="GO:0016491">
    <property type="term" value="F:oxidoreductase activity"/>
    <property type="evidence" value="ECO:0007669"/>
    <property type="project" value="UniProtKB-KW"/>
</dbReference>
<dbReference type="PROSITE" id="PS51085">
    <property type="entry name" value="2FE2S_FER_2"/>
    <property type="match status" value="1"/>
</dbReference>
<dbReference type="OrthoDB" id="573392at2"/>
<dbReference type="STRING" id="37928.SAMN04489742_0443"/>
<reference evidence="3 4" key="1">
    <citation type="submission" date="2016-10" db="EMBL/GenBank/DDBJ databases">
        <authorList>
            <person name="de Groot N.N."/>
        </authorList>
    </citation>
    <scope>NUCLEOTIDE SEQUENCE [LARGE SCALE GENOMIC DNA]</scope>
    <source>
        <strain evidence="3 4">DSM 20117</strain>
    </source>
</reference>
<evidence type="ECO:0000256" key="1">
    <source>
        <dbReference type="ARBA" id="ARBA00023002"/>
    </source>
</evidence>
<gene>
    <name evidence="3" type="ORF">SAMN04489742_0443</name>
</gene>
<dbReference type="EMBL" id="FNKH01000002">
    <property type="protein sequence ID" value="SDQ28408.1"/>
    <property type="molecule type" value="Genomic_DNA"/>
</dbReference>
<dbReference type="InterPro" id="IPR001041">
    <property type="entry name" value="2Fe-2S_ferredoxin-type"/>
</dbReference>
<dbReference type="InterPro" id="IPR042204">
    <property type="entry name" value="2Fe-2S-bd_N"/>
</dbReference>
<dbReference type="CDD" id="cd00207">
    <property type="entry name" value="fer2"/>
    <property type="match status" value="1"/>
</dbReference>
<dbReference type="Pfam" id="PF13510">
    <property type="entry name" value="Fer2_4"/>
    <property type="match status" value="1"/>
</dbReference>
<dbReference type="KEGG" id="acry:AC20117_15075"/>
<evidence type="ECO:0000313" key="4">
    <source>
        <dbReference type="Proteomes" id="UP000181917"/>
    </source>
</evidence>
<sequence>MKRISEHPVLGTLRDSAISFEFNGTSFPANEGDSIASALLASNVRTLRYSRLGQEPRGIYCGIGHCYECRVTVDGAASVRACITPVVDGMTVESHGQTQPETEA</sequence>
<dbReference type="RefSeq" id="WP_074699023.1">
    <property type="nucleotide sequence ID" value="NZ_CP018863.1"/>
</dbReference>
<keyword evidence="4" id="KW-1185">Reference proteome</keyword>
<dbReference type="Proteomes" id="UP000181917">
    <property type="component" value="Unassembled WGS sequence"/>
</dbReference>
<evidence type="ECO:0000313" key="3">
    <source>
        <dbReference type="EMBL" id="SDQ28408.1"/>
    </source>
</evidence>
<dbReference type="InterPro" id="IPR036010">
    <property type="entry name" value="2Fe-2S_ferredoxin-like_sf"/>
</dbReference>